<dbReference type="Proteomes" id="UP001295794">
    <property type="component" value="Unassembled WGS sequence"/>
</dbReference>
<organism evidence="1 2">
    <name type="scientific">Mycena citricolor</name>
    <dbReference type="NCBI Taxonomy" id="2018698"/>
    <lineage>
        <taxon>Eukaryota</taxon>
        <taxon>Fungi</taxon>
        <taxon>Dikarya</taxon>
        <taxon>Basidiomycota</taxon>
        <taxon>Agaricomycotina</taxon>
        <taxon>Agaricomycetes</taxon>
        <taxon>Agaricomycetidae</taxon>
        <taxon>Agaricales</taxon>
        <taxon>Marasmiineae</taxon>
        <taxon>Mycenaceae</taxon>
        <taxon>Mycena</taxon>
    </lineage>
</organism>
<keyword evidence="2" id="KW-1185">Reference proteome</keyword>
<reference evidence="1" key="1">
    <citation type="submission" date="2023-11" db="EMBL/GenBank/DDBJ databases">
        <authorList>
            <person name="De Vega J J."/>
            <person name="De Vega J J."/>
        </authorList>
    </citation>
    <scope>NUCLEOTIDE SEQUENCE</scope>
</reference>
<sequence length="162" mass="17167">MAEPAAQPNPAVMSASLTAAADNLRDLSAQVALLDNLPVMNIGHQLQQLVLTIVADNHQTALDNHAALVQRLNHIQASLALQPMKLANAAAGRNSILVGPNLAPLANPHPQTREVFLSFTIAQCQASTAAFVADGHPLQVHPNGIPRIVHLQQLALFLGIFL</sequence>
<comment type="caution">
    <text evidence="1">The sequence shown here is derived from an EMBL/GenBank/DDBJ whole genome shotgun (WGS) entry which is preliminary data.</text>
</comment>
<name>A0AAD2K2C6_9AGAR</name>
<protein>
    <submittedName>
        <fullName evidence="1">Uncharacterized protein</fullName>
    </submittedName>
</protein>
<evidence type="ECO:0000313" key="1">
    <source>
        <dbReference type="EMBL" id="CAK5275140.1"/>
    </source>
</evidence>
<dbReference type="EMBL" id="CAVNYO010000405">
    <property type="protein sequence ID" value="CAK5275140.1"/>
    <property type="molecule type" value="Genomic_DNA"/>
</dbReference>
<proteinExistence type="predicted"/>
<dbReference type="AlphaFoldDB" id="A0AAD2K2C6"/>
<evidence type="ECO:0000313" key="2">
    <source>
        <dbReference type="Proteomes" id="UP001295794"/>
    </source>
</evidence>
<gene>
    <name evidence="1" type="ORF">MYCIT1_LOCUS22725</name>
</gene>
<accession>A0AAD2K2C6</accession>